<dbReference type="Gene3D" id="1.10.760.10">
    <property type="entry name" value="Cytochrome c-like domain"/>
    <property type="match status" value="1"/>
</dbReference>
<dbReference type="SUPFAM" id="SSF46626">
    <property type="entry name" value="Cytochrome c"/>
    <property type="match status" value="1"/>
</dbReference>
<dbReference type="Proteomes" id="UP000769766">
    <property type="component" value="Unassembled WGS sequence"/>
</dbReference>
<dbReference type="GO" id="GO:0020037">
    <property type="term" value="F:heme binding"/>
    <property type="evidence" value="ECO:0007669"/>
    <property type="project" value="InterPro"/>
</dbReference>
<dbReference type="AlphaFoldDB" id="A0A932FVF9"/>
<organism evidence="1 2">
    <name type="scientific">Tectimicrobiota bacterium</name>
    <dbReference type="NCBI Taxonomy" id="2528274"/>
    <lineage>
        <taxon>Bacteria</taxon>
        <taxon>Pseudomonadati</taxon>
        <taxon>Nitrospinota/Tectimicrobiota group</taxon>
        <taxon>Candidatus Tectimicrobiota</taxon>
    </lineage>
</organism>
<dbReference type="EMBL" id="JACPRF010000219">
    <property type="protein sequence ID" value="MBI2876675.1"/>
    <property type="molecule type" value="Genomic_DNA"/>
</dbReference>
<name>A0A932FVF9_UNCTE</name>
<proteinExistence type="predicted"/>
<evidence type="ECO:0000313" key="1">
    <source>
        <dbReference type="EMBL" id="MBI2876675.1"/>
    </source>
</evidence>
<comment type="caution">
    <text evidence="1">The sequence shown here is derived from an EMBL/GenBank/DDBJ whole genome shotgun (WGS) entry which is preliminary data.</text>
</comment>
<gene>
    <name evidence="1" type="ORF">HYY20_07320</name>
</gene>
<protein>
    <submittedName>
        <fullName evidence="1">Cytochrome c</fullName>
    </submittedName>
</protein>
<accession>A0A932FVF9</accession>
<evidence type="ECO:0000313" key="2">
    <source>
        <dbReference type="Proteomes" id="UP000769766"/>
    </source>
</evidence>
<feature type="non-terminal residue" evidence="1">
    <location>
        <position position="1"/>
    </location>
</feature>
<reference evidence="1" key="1">
    <citation type="submission" date="2020-07" db="EMBL/GenBank/DDBJ databases">
        <title>Huge and variable diversity of episymbiotic CPR bacteria and DPANN archaea in groundwater ecosystems.</title>
        <authorList>
            <person name="He C.Y."/>
            <person name="Keren R."/>
            <person name="Whittaker M."/>
            <person name="Farag I.F."/>
            <person name="Doudna J."/>
            <person name="Cate J.H.D."/>
            <person name="Banfield J.F."/>
        </authorList>
    </citation>
    <scope>NUCLEOTIDE SEQUENCE</scope>
    <source>
        <strain evidence="1">NC_groundwater_672_Ag_B-0.1um_62_36</strain>
    </source>
</reference>
<dbReference type="GO" id="GO:0009055">
    <property type="term" value="F:electron transfer activity"/>
    <property type="evidence" value="ECO:0007669"/>
    <property type="project" value="InterPro"/>
</dbReference>
<dbReference type="InterPro" id="IPR036909">
    <property type="entry name" value="Cyt_c-like_dom_sf"/>
</dbReference>
<sequence>GGGPSLIGLKEDDRIKILQKIQKGAGLMPAYWEVLSPKEMEQLVDWLLFGLNRNPSRGG</sequence>